<feature type="region of interest" description="Disordered" evidence="1">
    <location>
        <begin position="66"/>
        <end position="85"/>
    </location>
</feature>
<dbReference type="GeneID" id="19177554"/>
<dbReference type="RefSeq" id="XP_007755169.1">
    <property type="nucleotide sequence ID" value="XM_007756979.1"/>
</dbReference>
<proteinExistence type="predicted"/>
<name>W9WC06_9EURO</name>
<protein>
    <submittedName>
        <fullName evidence="2">Uncharacterized protein</fullName>
    </submittedName>
</protein>
<organism evidence="2 3">
    <name type="scientific">Cladophialophora yegresii CBS 114405</name>
    <dbReference type="NCBI Taxonomy" id="1182544"/>
    <lineage>
        <taxon>Eukaryota</taxon>
        <taxon>Fungi</taxon>
        <taxon>Dikarya</taxon>
        <taxon>Ascomycota</taxon>
        <taxon>Pezizomycotina</taxon>
        <taxon>Eurotiomycetes</taxon>
        <taxon>Chaetothyriomycetidae</taxon>
        <taxon>Chaetothyriales</taxon>
        <taxon>Herpotrichiellaceae</taxon>
        <taxon>Cladophialophora</taxon>
    </lineage>
</organism>
<comment type="caution">
    <text evidence="2">The sequence shown here is derived from an EMBL/GenBank/DDBJ whole genome shotgun (WGS) entry which is preliminary data.</text>
</comment>
<dbReference type="VEuPathDB" id="FungiDB:A1O7_02953"/>
<dbReference type="OrthoDB" id="2558704at2759"/>
<evidence type="ECO:0000313" key="3">
    <source>
        <dbReference type="Proteomes" id="UP000019473"/>
    </source>
</evidence>
<evidence type="ECO:0000256" key="1">
    <source>
        <dbReference type="SAM" id="MobiDB-lite"/>
    </source>
</evidence>
<dbReference type="HOGENOM" id="CLU_2518565_0_0_1"/>
<dbReference type="Proteomes" id="UP000019473">
    <property type="component" value="Unassembled WGS sequence"/>
</dbReference>
<dbReference type="EMBL" id="AMGW01000002">
    <property type="protein sequence ID" value="EXJ62515.1"/>
    <property type="molecule type" value="Genomic_DNA"/>
</dbReference>
<accession>W9WC06</accession>
<gene>
    <name evidence="2" type="ORF">A1O7_02953</name>
</gene>
<evidence type="ECO:0000313" key="2">
    <source>
        <dbReference type="EMBL" id="EXJ62515.1"/>
    </source>
</evidence>
<reference evidence="2 3" key="1">
    <citation type="submission" date="2013-03" db="EMBL/GenBank/DDBJ databases">
        <title>The Genome Sequence of Cladophialophora yegresii CBS 114405.</title>
        <authorList>
            <consortium name="The Broad Institute Genomics Platform"/>
            <person name="Cuomo C."/>
            <person name="de Hoog S."/>
            <person name="Gorbushina A."/>
            <person name="Walker B."/>
            <person name="Young S.K."/>
            <person name="Zeng Q."/>
            <person name="Gargeya S."/>
            <person name="Fitzgerald M."/>
            <person name="Haas B."/>
            <person name="Abouelleil A."/>
            <person name="Allen A.W."/>
            <person name="Alvarado L."/>
            <person name="Arachchi H.M."/>
            <person name="Berlin A.M."/>
            <person name="Chapman S.B."/>
            <person name="Gainer-Dewar J."/>
            <person name="Goldberg J."/>
            <person name="Griggs A."/>
            <person name="Gujja S."/>
            <person name="Hansen M."/>
            <person name="Howarth C."/>
            <person name="Imamovic A."/>
            <person name="Ireland A."/>
            <person name="Larimer J."/>
            <person name="McCowan C."/>
            <person name="Murphy C."/>
            <person name="Pearson M."/>
            <person name="Poon T.W."/>
            <person name="Priest M."/>
            <person name="Roberts A."/>
            <person name="Saif S."/>
            <person name="Shea T."/>
            <person name="Sisk P."/>
            <person name="Sykes S."/>
            <person name="Wortman J."/>
            <person name="Nusbaum C."/>
            <person name="Birren B."/>
        </authorList>
    </citation>
    <scope>NUCLEOTIDE SEQUENCE [LARGE SCALE GENOMIC DNA]</scope>
    <source>
        <strain evidence="2 3">CBS 114405</strain>
    </source>
</reference>
<keyword evidence="3" id="KW-1185">Reference proteome</keyword>
<feature type="non-terminal residue" evidence="2">
    <location>
        <position position="1"/>
    </location>
</feature>
<sequence>SNKVKSAANGFLIARGKDEEEAIRVLEEIQGEVDKNADEAVAEQVKNVEVTPANKTGIRANSRFENLGSTTKGSRRVGWHAATDC</sequence>
<dbReference type="STRING" id="1182544.W9WC06"/>
<dbReference type="AlphaFoldDB" id="W9WC06"/>